<keyword evidence="2" id="KW-0378">Hydrolase</keyword>
<evidence type="ECO:0000256" key="3">
    <source>
        <dbReference type="ARBA" id="ARBA00023136"/>
    </source>
</evidence>
<name>A0A7M7MJ01_VARDE</name>
<dbReference type="GO" id="GO:0043813">
    <property type="term" value="F:phosphatidylinositol-3,5-bisphosphate 5-phosphatase activity"/>
    <property type="evidence" value="ECO:0007669"/>
    <property type="project" value="InterPro"/>
</dbReference>
<dbReference type="PROSITE" id="PS50275">
    <property type="entry name" value="SAC"/>
    <property type="match status" value="1"/>
</dbReference>
<evidence type="ECO:0000256" key="2">
    <source>
        <dbReference type="ARBA" id="ARBA00022801"/>
    </source>
</evidence>
<evidence type="ECO:0000259" key="5">
    <source>
        <dbReference type="PROSITE" id="PS50275"/>
    </source>
</evidence>
<evidence type="ECO:0000313" key="7">
    <source>
        <dbReference type="Proteomes" id="UP000594260"/>
    </source>
</evidence>
<dbReference type="EnsemblMetazoa" id="XM_022813430">
    <property type="protein sequence ID" value="XP_022669165"/>
    <property type="gene ID" value="LOC111253672"/>
</dbReference>
<dbReference type="Proteomes" id="UP000594260">
    <property type="component" value="Unplaced"/>
</dbReference>
<proteinExistence type="predicted"/>
<dbReference type="RefSeq" id="XP_022669165.1">
    <property type="nucleotide sequence ID" value="XM_022813430.1"/>
</dbReference>
<feature type="compositionally biased region" description="Polar residues" evidence="4">
    <location>
        <begin position="718"/>
        <end position="733"/>
    </location>
</feature>
<accession>A0A7M7MJ01</accession>
<evidence type="ECO:0000313" key="6">
    <source>
        <dbReference type="EnsemblMetazoa" id="XP_022669165"/>
    </source>
</evidence>
<dbReference type="OrthoDB" id="405996at2759"/>
<dbReference type="PANTHER" id="PTHR45738:SF5">
    <property type="entry name" value="POLYPHOSPHOINOSITIDE PHOSPHATASE"/>
    <property type="match status" value="1"/>
</dbReference>
<dbReference type="GO" id="GO:0012505">
    <property type="term" value="C:endomembrane system"/>
    <property type="evidence" value="ECO:0007669"/>
    <property type="project" value="UniProtKB-SubCell"/>
</dbReference>
<evidence type="ECO:0000256" key="1">
    <source>
        <dbReference type="ARBA" id="ARBA00004308"/>
    </source>
</evidence>
<feature type="domain" description="SAC" evidence="5">
    <location>
        <begin position="144"/>
        <end position="549"/>
    </location>
</feature>
<dbReference type="GO" id="GO:0046856">
    <property type="term" value="P:phosphatidylinositol dephosphorylation"/>
    <property type="evidence" value="ECO:0007669"/>
    <property type="project" value="InterPro"/>
</dbReference>
<dbReference type="AlphaFoldDB" id="A0A7M7MJ01"/>
<feature type="compositionally biased region" description="Acidic residues" evidence="4">
    <location>
        <begin position="738"/>
        <end position="756"/>
    </location>
</feature>
<dbReference type="CTD" id="9896"/>
<evidence type="ECO:0000256" key="4">
    <source>
        <dbReference type="SAM" id="MobiDB-lite"/>
    </source>
</evidence>
<keyword evidence="3" id="KW-0472">Membrane</keyword>
<dbReference type="InterPro" id="IPR002013">
    <property type="entry name" value="SAC_dom"/>
</dbReference>
<reference evidence="6" key="1">
    <citation type="submission" date="2021-01" db="UniProtKB">
        <authorList>
            <consortium name="EnsemblMetazoa"/>
        </authorList>
    </citation>
    <scope>IDENTIFICATION</scope>
</reference>
<comment type="subcellular location">
    <subcellularLocation>
        <location evidence="1">Endomembrane system</location>
    </subcellularLocation>
</comment>
<protein>
    <recommendedName>
        <fullName evidence="5">SAC domain-containing protein</fullName>
    </recommendedName>
</protein>
<dbReference type="OMA" id="KRKCCAH"/>
<dbReference type="InterPro" id="IPR043573">
    <property type="entry name" value="Fig4-like"/>
</dbReference>
<keyword evidence="7" id="KW-1185">Reference proteome</keyword>
<dbReference type="GeneID" id="111253672"/>
<dbReference type="KEGG" id="vde:111253672"/>
<dbReference type="Pfam" id="PF02383">
    <property type="entry name" value="Syja_N"/>
    <property type="match status" value="1"/>
</dbReference>
<dbReference type="PANTHER" id="PTHR45738">
    <property type="entry name" value="POLYPHOSPHOINOSITIDE PHOSPHATASE"/>
    <property type="match status" value="1"/>
</dbReference>
<sequence>MAEMSGRILCPLISPIQKVMLYEAKDKMYLIGSNNALTSFRVLHFDRSDTELLVIDDPVRYTNDDIHKFVKRINPDGACEKLSCYGVVGLVRFLEGYYMILISRRKQVAAIGQHAIYKIEETVMKYIPSKPPQHPDEPRYVKMFTTVDLRSNFYFSYSYDLTHTLQFHLAPLCPEVEDLPVWDVLAAADEPRSVISDLPRPRFGSQNGKQAHIEYPQSGHGRVLAGRLQPNEKFVWNSYLLEPLKQAGAERDWLLLITHGFVGQANIAFYGRPLYLTLIARRSREYAGPRYLKRGANFEGFVANEVETEQILHDSSISSFEHGLFSSYVQMRGSVPAHWSQEFIKYVPKPQINIDIFDPYYAVAGMHFTQVFQRYGSPVMILNLVKKKEKKKHESLLRDEMQLATDYLSQFLPQDNQLEHIPFDMARQNKKKDGNVMTKLAVIAQYTLKRNGIFLTANCNPRKDLKAIGGVTTKDGRRLQTGVTRVNCVDCLDRTNTAQFALGRCALGYQLYALRVIPEPKVDFDTDCASKLEELYENHGDIIALQYGGSQLVHRVKTYRKISKITTQSRDIYMTLSRYYNNNFSDREKQDAMDVFLGIYRCEDGAKNLWDLGSDYYLHNSVPAGRVPCHRPPYSMWCDEEVLLSLPFALETTHKHRAVTDICLLPSYDERVDAFQDQYRSHELNALEAVYSSTPEMTTKDPNPFAVSTPGRPHEDNMPQNPSLSGDSTASISKNEKEDDDEKDDDDQDTDSDDFDNFILQRTDTIPVGSQEHRDRMTQQQLAIIRPEPFTFEKVFRSMKETYGAEISHPSIRSTTVYQRYADMDSFNDNFSSGFLDSEDSIYKIKEPWVSTESLRIYENYIGTAEKLFGSDERKLRFYQTHVSMAKFY</sequence>
<feature type="region of interest" description="Disordered" evidence="4">
    <location>
        <begin position="692"/>
        <end position="774"/>
    </location>
</feature>
<dbReference type="FunCoup" id="A0A7M7MJ01">
    <property type="interactions" value="1189"/>
</dbReference>
<dbReference type="InParanoid" id="A0A7M7MJ01"/>
<feature type="compositionally biased region" description="Polar residues" evidence="4">
    <location>
        <begin position="692"/>
        <end position="701"/>
    </location>
</feature>
<organism evidence="6 7">
    <name type="scientific">Varroa destructor</name>
    <name type="common">Honeybee mite</name>
    <dbReference type="NCBI Taxonomy" id="109461"/>
    <lineage>
        <taxon>Eukaryota</taxon>
        <taxon>Metazoa</taxon>
        <taxon>Ecdysozoa</taxon>
        <taxon>Arthropoda</taxon>
        <taxon>Chelicerata</taxon>
        <taxon>Arachnida</taxon>
        <taxon>Acari</taxon>
        <taxon>Parasitiformes</taxon>
        <taxon>Mesostigmata</taxon>
        <taxon>Gamasina</taxon>
        <taxon>Dermanyssoidea</taxon>
        <taxon>Varroidae</taxon>
        <taxon>Varroa</taxon>
    </lineage>
</organism>